<dbReference type="Gene3D" id="3.40.140.10">
    <property type="entry name" value="Cytidine Deaminase, domain 2"/>
    <property type="match status" value="1"/>
</dbReference>
<dbReference type="InterPro" id="IPR050202">
    <property type="entry name" value="Cyt/Deoxycyt_deaminase"/>
</dbReference>
<evidence type="ECO:0000256" key="5">
    <source>
        <dbReference type="ARBA" id="ARBA00022723"/>
    </source>
</evidence>
<dbReference type="InterPro" id="IPR002125">
    <property type="entry name" value="CMP_dCMP_dom"/>
</dbReference>
<dbReference type="PROSITE" id="PS00903">
    <property type="entry name" value="CYT_DCMP_DEAMINASES_1"/>
    <property type="match status" value="1"/>
</dbReference>
<dbReference type="CDD" id="cd01283">
    <property type="entry name" value="cytidine_deaminase"/>
    <property type="match status" value="1"/>
</dbReference>
<evidence type="ECO:0000256" key="8">
    <source>
        <dbReference type="ARBA" id="ARBA00032005"/>
    </source>
</evidence>
<dbReference type="PANTHER" id="PTHR11644">
    <property type="entry name" value="CYTIDINE DEAMINASE"/>
    <property type="match status" value="1"/>
</dbReference>
<organism evidence="12 13">
    <name type="scientific">Mycena chlorophos</name>
    <name type="common">Agaric fungus</name>
    <name type="synonym">Agaricus chlorophos</name>
    <dbReference type="NCBI Taxonomy" id="658473"/>
    <lineage>
        <taxon>Eukaryota</taxon>
        <taxon>Fungi</taxon>
        <taxon>Dikarya</taxon>
        <taxon>Basidiomycota</taxon>
        <taxon>Agaricomycotina</taxon>
        <taxon>Agaricomycetes</taxon>
        <taxon>Agaricomycetidae</taxon>
        <taxon>Agaricales</taxon>
        <taxon>Marasmiineae</taxon>
        <taxon>Mycenaceae</taxon>
        <taxon>Mycena</taxon>
    </lineage>
</organism>
<comment type="function">
    <text evidence="2 10">This enzyme scavenges exogenous and endogenous cytidine and 2'-deoxycytidine for UMP synthesis.</text>
</comment>
<dbReference type="SUPFAM" id="SSF53927">
    <property type="entry name" value="Cytidine deaminase-like"/>
    <property type="match status" value="1"/>
</dbReference>
<dbReference type="Proteomes" id="UP000815677">
    <property type="component" value="Unassembled WGS sequence"/>
</dbReference>
<name>A0ABQ0LTE2_MYCCL</name>
<keyword evidence="7 10" id="KW-0862">Zinc</keyword>
<evidence type="ECO:0000256" key="4">
    <source>
        <dbReference type="ARBA" id="ARBA00012783"/>
    </source>
</evidence>
<evidence type="ECO:0000256" key="3">
    <source>
        <dbReference type="ARBA" id="ARBA00006576"/>
    </source>
</evidence>
<reference evidence="12" key="1">
    <citation type="submission" date="2014-09" db="EMBL/GenBank/DDBJ databases">
        <title>Genome sequence of the luminous mushroom Mycena chlorophos for searching fungal bioluminescence genes.</title>
        <authorList>
            <person name="Tanaka Y."/>
            <person name="Kasuga D."/>
            <person name="Oba Y."/>
            <person name="Hase S."/>
            <person name="Sato K."/>
            <person name="Oba Y."/>
            <person name="Sakakibara Y."/>
        </authorList>
    </citation>
    <scope>NUCLEOTIDE SEQUENCE</scope>
</reference>
<protein>
    <recommendedName>
        <fullName evidence="4 10">Cytidine deaminase</fullName>
        <ecNumber evidence="4 10">3.5.4.5</ecNumber>
    </recommendedName>
    <alternativeName>
        <fullName evidence="8 10">Cytidine aminohydrolase</fullName>
    </alternativeName>
</protein>
<comment type="similarity">
    <text evidence="3 10">Belongs to the cytidine and deoxycytidylate deaminase family.</text>
</comment>
<evidence type="ECO:0000313" key="13">
    <source>
        <dbReference type="Proteomes" id="UP000815677"/>
    </source>
</evidence>
<keyword evidence="5 10" id="KW-0479">Metal-binding</keyword>
<dbReference type="InterPro" id="IPR016192">
    <property type="entry name" value="APOBEC/CMP_deaminase_Zn-bd"/>
</dbReference>
<evidence type="ECO:0000256" key="9">
    <source>
        <dbReference type="ARBA" id="ARBA00049558"/>
    </source>
</evidence>
<gene>
    <name evidence="12" type="ORF">MCHLO_11233</name>
</gene>
<dbReference type="EC" id="3.5.4.5" evidence="4 10"/>
<comment type="catalytic activity">
    <reaction evidence="9 10">
        <text>cytidine + H2O + H(+) = uridine + NH4(+)</text>
        <dbReference type="Rhea" id="RHEA:16069"/>
        <dbReference type="ChEBI" id="CHEBI:15377"/>
        <dbReference type="ChEBI" id="CHEBI:15378"/>
        <dbReference type="ChEBI" id="CHEBI:16704"/>
        <dbReference type="ChEBI" id="CHEBI:17562"/>
        <dbReference type="ChEBI" id="CHEBI:28938"/>
        <dbReference type="EC" id="3.5.4.5"/>
    </reaction>
</comment>
<comment type="cofactor">
    <cofactor evidence="1 10">
        <name>Zn(2+)</name>
        <dbReference type="ChEBI" id="CHEBI:29105"/>
    </cofactor>
</comment>
<evidence type="ECO:0000256" key="7">
    <source>
        <dbReference type="ARBA" id="ARBA00022833"/>
    </source>
</evidence>
<dbReference type="InterPro" id="IPR006262">
    <property type="entry name" value="Cyt_deam_tetra"/>
</dbReference>
<evidence type="ECO:0000256" key="1">
    <source>
        <dbReference type="ARBA" id="ARBA00001947"/>
    </source>
</evidence>
<dbReference type="PANTHER" id="PTHR11644:SF2">
    <property type="entry name" value="CYTIDINE DEAMINASE"/>
    <property type="match status" value="1"/>
</dbReference>
<evidence type="ECO:0000256" key="10">
    <source>
        <dbReference type="RuleBase" id="RU364006"/>
    </source>
</evidence>
<feature type="domain" description="CMP/dCMP-type deaminase" evidence="11">
    <location>
        <begin position="14"/>
        <end position="132"/>
    </location>
</feature>
<keyword evidence="6 10" id="KW-0378">Hydrolase</keyword>
<sequence>MSSASARVWTLSIEQRDKLIHAAFEAKEHSYSPYSKFPVGAALLAADGTVFKGANIENASYGGTICAERTALVKAVSDGTKSFIALAVTTNVASAISPCGFCRQFIREFCAQDMPILLVPGDYNMTEEGIKETRMRGSSEVKGRVYSACCIRRLKCIIRNGQTYDSQRDS</sequence>
<evidence type="ECO:0000256" key="2">
    <source>
        <dbReference type="ARBA" id="ARBA00003949"/>
    </source>
</evidence>
<dbReference type="EMBL" id="DF848626">
    <property type="protein sequence ID" value="GAT54374.1"/>
    <property type="molecule type" value="Genomic_DNA"/>
</dbReference>
<proteinExistence type="inferred from homology"/>
<dbReference type="Pfam" id="PF00383">
    <property type="entry name" value="dCMP_cyt_deam_1"/>
    <property type="match status" value="1"/>
</dbReference>
<dbReference type="InterPro" id="IPR016193">
    <property type="entry name" value="Cytidine_deaminase-like"/>
</dbReference>
<evidence type="ECO:0000256" key="6">
    <source>
        <dbReference type="ARBA" id="ARBA00022801"/>
    </source>
</evidence>
<dbReference type="NCBIfam" id="NF004064">
    <property type="entry name" value="PRK05578.1"/>
    <property type="match status" value="1"/>
</dbReference>
<evidence type="ECO:0000313" key="12">
    <source>
        <dbReference type="EMBL" id="GAT54374.1"/>
    </source>
</evidence>
<evidence type="ECO:0000259" key="11">
    <source>
        <dbReference type="PROSITE" id="PS51747"/>
    </source>
</evidence>
<dbReference type="PROSITE" id="PS51747">
    <property type="entry name" value="CYT_DCMP_DEAMINASES_2"/>
    <property type="match status" value="1"/>
</dbReference>
<accession>A0ABQ0LTE2</accession>
<comment type="catalytic activity">
    <reaction evidence="10">
        <text>2'-deoxycytidine + H2O + H(+) = 2'-deoxyuridine + NH4(+)</text>
        <dbReference type="Rhea" id="RHEA:13433"/>
        <dbReference type="ChEBI" id="CHEBI:15377"/>
        <dbReference type="ChEBI" id="CHEBI:15378"/>
        <dbReference type="ChEBI" id="CHEBI:15698"/>
        <dbReference type="ChEBI" id="CHEBI:16450"/>
        <dbReference type="ChEBI" id="CHEBI:28938"/>
        <dbReference type="EC" id="3.5.4.5"/>
    </reaction>
</comment>
<keyword evidence="13" id="KW-1185">Reference proteome</keyword>
<dbReference type="NCBIfam" id="TIGR01354">
    <property type="entry name" value="cyt_deam_tetra"/>
    <property type="match status" value="1"/>
</dbReference>